<organism evidence="11 12">
    <name type="scientific">Sphingomonas gellani</name>
    <dbReference type="NCBI Taxonomy" id="1166340"/>
    <lineage>
        <taxon>Bacteria</taxon>
        <taxon>Pseudomonadati</taxon>
        <taxon>Pseudomonadota</taxon>
        <taxon>Alphaproteobacteria</taxon>
        <taxon>Sphingomonadales</taxon>
        <taxon>Sphingomonadaceae</taxon>
        <taxon>Sphingomonas</taxon>
    </lineage>
</organism>
<keyword evidence="10" id="KW-0997">Cell inner membrane</keyword>
<dbReference type="STRING" id="1166340.SAMN05192583_1491"/>
<evidence type="ECO:0000256" key="2">
    <source>
        <dbReference type="ARBA" id="ARBA00004162"/>
    </source>
</evidence>
<evidence type="ECO:0000313" key="12">
    <source>
        <dbReference type="Proteomes" id="UP000199206"/>
    </source>
</evidence>
<name>A0A1H8C7P3_9SPHN</name>
<evidence type="ECO:0000256" key="3">
    <source>
        <dbReference type="ARBA" id="ARBA00008281"/>
    </source>
</evidence>
<reference evidence="12" key="1">
    <citation type="submission" date="2016-10" db="EMBL/GenBank/DDBJ databases">
        <authorList>
            <person name="Varghese N."/>
            <person name="Submissions S."/>
        </authorList>
    </citation>
    <scope>NUCLEOTIDE SEQUENCE [LARGE SCALE GENOMIC DNA]</scope>
    <source>
        <strain evidence="12">S6-262</strain>
    </source>
</reference>
<evidence type="ECO:0000256" key="9">
    <source>
        <dbReference type="ARBA" id="ARBA00023136"/>
    </source>
</evidence>
<evidence type="ECO:0000256" key="10">
    <source>
        <dbReference type="RuleBase" id="RU364125"/>
    </source>
</evidence>
<dbReference type="InterPro" id="IPR005503">
    <property type="entry name" value="FliL"/>
</dbReference>
<keyword evidence="11" id="KW-0282">Flagellum</keyword>
<gene>
    <name evidence="11" type="ORF">SAMN05192583_1491</name>
</gene>
<comment type="subcellular location">
    <subcellularLocation>
        <location evidence="10">Cell inner membrane</location>
    </subcellularLocation>
    <subcellularLocation>
        <location evidence="2">Cell membrane</location>
        <topology evidence="2">Single-pass membrane protein</topology>
    </subcellularLocation>
</comment>
<dbReference type="PANTHER" id="PTHR35091:SF2">
    <property type="entry name" value="FLAGELLAR PROTEIN FLIL"/>
    <property type="match status" value="1"/>
</dbReference>
<keyword evidence="11" id="KW-0966">Cell projection</keyword>
<dbReference type="PANTHER" id="PTHR35091">
    <property type="entry name" value="FLAGELLAR PROTEIN FLIL"/>
    <property type="match status" value="1"/>
</dbReference>
<dbReference type="Pfam" id="PF03748">
    <property type="entry name" value="FliL"/>
    <property type="match status" value="1"/>
</dbReference>
<evidence type="ECO:0000256" key="1">
    <source>
        <dbReference type="ARBA" id="ARBA00002254"/>
    </source>
</evidence>
<dbReference type="GO" id="GO:0006935">
    <property type="term" value="P:chemotaxis"/>
    <property type="evidence" value="ECO:0007669"/>
    <property type="project" value="UniProtKB-KW"/>
</dbReference>
<evidence type="ECO:0000256" key="4">
    <source>
        <dbReference type="ARBA" id="ARBA00022475"/>
    </source>
</evidence>
<keyword evidence="8" id="KW-1133">Transmembrane helix</keyword>
<dbReference type="EMBL" id="FOCF01000003">
    <property type="protein sequence ID" value="SEM91103.1"/>
    <property type="molecule type" value="Genomic_DNA"/>
</dbReference>
<dbReference type="GO" id="GO:0071978">
    <property type="term" value="P:bacterial-type flagellum-dependent swarming motility"/>
    <property type="evidence" value="ECO:0007669"/>
    <property type="project" value="TreeGrafter"/>
</dbReference>
<comment type="similarity">
    <text evidence="3 10">Belongs to the FliL family.</text>
</comment>
<evidence type="ECO:0000256" key="8">
    <source>
        <dbReference type="ARBA" id="ARBA00022989"/>
    </source>
</evidence>
<keyword evidence="5 10" id="KW-0145">Chemotaxis</keyword>
<dbReference type="AlphaFoldDB" id="A0A1H8C7P3"/>
<keyword evidence="6" id="KW-0812">Transmembrane</keyword>
<dbReference type="Proteomes" id="UP000199206">
    <property type="component" value="Unassembled WGS sequence"/>
</dbReference>
<evidence type="ECO:0000313" key="11">
    <source>
        <dbReference type="EMBL" id="SEM91103.1"/>
    </source>
</evidence>
<dbReference type="GO" id="GO:0009425">
    <property type="term" value="C:bacterial-type flagellum basal body"/>
    <property type="evidence" value="ECO:0007669"/>
    <property type="project" value="InterPro"/>
</dbReference>
<protein>
    <recommendedName>
        <fullName evidence="10">Flagellar protein FliL</fullName>
    </recommendedName>
</protein>
<evidence type="ECO:0000256" key="7">
    <source>
        <dbReference type="ARBA" id="ARBA00022779"/>
    </source>
</evidence>
<evidence type="ECO:0000256" key="6">
    <source>
        <dbReference type="ARBA" id="ARBA00022692"/>
    </source>
</evidence>
<keyword evidence="9 10" id="KW-0472">Membrane</keyword>
<keyword evidence="11" id="KW-0969">Cilium</keyword>
<accession>A0A1H8C7P3</accession>
<evidence type="ECO:0000256" key="5">
    <source>
        <dbReference type="ARBA" id="ARBA00022500"/>
    </source>
</evidence>
<dbReference type="GO" id="GO:0005886">
    <property type="term" value="C:plasma membrane"/>
    <property type="evidence" value="ECO:0007669"/>
    <property type="project" value="UniProtKB-SubCell"/>
</dbReference>
<dbReference type="RefSeq" id="WP_093665012.1">
    <property type="nucleotide sequence ID" value="NZ_FOCF01000003.1"/>
</dbReference>
<keyword evidence="4" id="KW-1003">Cell membrane</keyword>
<proteinExistence type="inferred from homology"/>
<comment type="function">
    <text evidence="1 10">Controls the rotational direction of flagella during chemotaxis.</text>
</comment>
<sequence length="170" mass="17420">MARKAIIAGAAGALLIVAGGAGAGFWMSRDGIAGRLDSDAGRADAAMVSDADNASTALVRQATPIYYSFDPPFVVNVKQSGAVIQVGMSVSTHYAATGDALKNDDPALRSVMLGVLGDVTEAMADDDTAKQQLQTRIMAAVNRQLSADGYAGNVDGAFFTSFLLVDNGDG</sequence>
<keyword evidence="7 10" id="KW-0283">Flagellar rotation</keyword>
<keyword evidence="12" id="KW-1185">Reference proteome</keyword>
<dbReference type="OrthoDB" id="5297029at2"/>